<keyword evidence="15" id="KW-1185">Reference proteome</keyword>
<gene>
    <name evidence="11 14" type="primary">xerD</name>
    <name evidence="14" type="ORF">OLW01_07215</name>
</gene>
<dbReference type="InterPro" id="IPR044068">
    <property type="entry name" value="CB"/>
</dbReference>
<feature type="domain" description="Core-binding (CB)" evidence="13">
    <location>
        <begin position="11"/>
        <end position="96"/>
    </location>
</feature>
<organism evidence="14 15">
    <name type="scientific">Catenovulum adriaticum</name>
    <dbReference type="NCBI Taxonomy" id="2984846"/>
    <lineage>
        <taxon>Bacteria</taxon>
        <taxon>Pseudomonadati</taxon>
        <taxon>Pseudomonadota</taxon>
        <taxon>Gammaproteobacteria</taxon>
        <taxon>Alteromonadales</taxon>
        <taxon>Alteromonadaceae</taxon>
        <taxon>Catenovulum</taxon>
    </lineage>
</organism>
<evidence type="ECO:0000256" key="3">
    <source>
        <dbReference type="ARBA" id="ARBA00015810"/>
    </source>
</evidence>
<evidence type="ECO:0000256" key="6">
    <source>
        <dbReference type="ARBA" id="ARBA00022829"/>
    </source>
</evidence>
<evidence type="ECO:0000256" key="7">
    <source>
        <dbReference type="ARBA" id="ARBA00022908"/>
    </source>
</evidence>
<feature type="active site" evidence="11">
    <location>
        <position position="251"/>
    </location>
</feature>
<sequence>MKKNGVKHQVKKQFPLIEDFIQHLWLEKGLSQNTQSAYQTDLSQFALFIYKRDLTLETVSTTDIESYMHELKRIKISARSAGRKLSCLKKFYHFLILDKIIEQDPTREIETPKQALYLPKSLSEQDVEALLNAPNLEDAIELRDRAMLELLYATGLRVTELVSLQYEQINFRLGLIRVIGKGNKERLVPLGEVALEFIQVYLKLARPQLNTKQSPILFLSKRGVQMTRQTFWHRIKIYALRVNITSSLSPHTLRHAFATHLVNHGADLRVVQSLLGHSDLSTTQIYTHVATQRLQQLHQTHHPRS</sequence>
<evidence type="ECO:0000256" key="9">
    <source>
        <dbReference type="ARBA" id="ARBA00023172"/>
    </source>
</evidence>
<evidence type="ECO:0000259" key="12">
    <source>
        <dbReference type="PROSITE" id="PS51898"/>
    </source>
</evidence>
<dbReference type="InterPro" id="IPR010998">
    <property type="entry name" value="Integrase_recombinase_N"/>
</dbReference>
<dbReference type="NCBIfam" id="NF040815">
    <property type="entry name" value="recomb_XerA_Arch"/>
    <property type="match status" value="1"/>
</dbReference>
<evidence type="ECO:0000313" key="15">
    <source>
        <dbReference type="Proteomes" id="UP001163726"/>
    </source>
</evidence>
<name>A0ABY7AHK1_9ALTE</name>
<keyword evidence="10 11" id="KW-0131">Cell cycle</keyword>
<dbReference type="NCBIfam" id="TIGR02225">
    <property type="entry name" value="recomb_XerD"/>
    <property type="match status" value="1"/>
</dbReference>
<dbReference type="PANTHER" id="PTHR30349">
    <property type="entry name" value="PHAGE INTEGRASE-RELATED"/>
    <property type="match status" value="1"/>
</dbReference>
<evidence type="ECO:0000256" key="11">
    <source>
        <dbReference type="HAMAP-Rule" id="MF_01807"/>
    </source>
</evidence>
<dbReference type="InterPro" id="IPR013762">
    <property type="entry name" value="Integrase-like_cat_sf"/>
</dbReference>
<feature type="active site" evidence="11">
    <location>
        <position position="254"/>
    </location>
</feature>
<keyword evidence="9 11" id="KW-0233">DNA recombination</keyword>
<evidence type="ECO:0000256" key="1">
    <source>
        <dbReference type="ARBA" id="ARBA00004496"/>
    </source>
</evidence>
<keyword evidence="5 11" id="KW-0132">Cell division</keyword>
<dbReference type="EMBL" id="CP109965">
    <property type="protein sequence ID" value="WAJ68984.1"/>
    <property type="molecule type" value="Genomic_DNA"/>
</dbReference>
<comment type="function">
    <text evidence="11">Site-specific tyrosine recombinase, which acts by catalyzing the cutting and rejoining of the recombining DNA molecules. The XerC-XerD complex is essential to convert dimers of the bacterial chromosome into monomers to permit their segregation at cell division. It also contributes to the segregational stability of plasmids.</text>
</comment>
<dbReference type="HAMAP" id="MF_01808">
    <property type="entry name" value="Recomb_XerC_XerD"/>
    <property type="match status" value="1"/>
</dbReference>
<comment type="subcellular location">
    <subcellularLocation>
        <location evidence="1 11">Cytoplasm</location>
    </subcellularLocation>
</comment>
<dbReference type="InterPro" id="IPR023009">
    <property type="entry name" value="Tyrosine_recombinase_XerC/XerD"/>
</dbReference>
<keyword evidence="8 11" id="KW-0238">DNA-binding</keyword>
<dbReference type="Pfam" id="PF00589">
    <property type="entry name" value="Phage_integrase"/>
    <property type="match status" value="1"/>
</dbReference>
<evidence type="ECO:0000256" key="2">
    <source>
        <dbReference type="ARBA" id="ARBA00010450"/>
    </source>
</evidence>
<keyword evidence="7 11" id="KW-0229">DNA integration</keyword>
<dbReference type="InterPro" id="IPR011932">
    <property type="entry name" value="Recomb_XerD"/>
</dbReference>
<dbReference type="NCBIfam" id="NF001399">
    <property type="entry name" value="PRK00283.1"/>
    <property type="match status" value="1"/>
</dbReference>
<feature type="active site" evidence="11">
    <location>
        <position position="277"/>
    </location>
</feature>
<evidence type="ECO:0000256" key="4">
    <source>
        <dbReference type="ARBA" id="ARBA00022490"/>
    </source>
</evidence>
<keyword evidence="4 11" id="KW-0963">Cytoplasm</keyword>
<dbReference type="RefSeq" id="WP_268073096.1">
    <property type="nucleotide sequence ID" value="NZ_CP109965.1"/>
</dbReference>
<dbReference type="PROSITE" id="PS51898">
    <property type="entry name" value="TYR_RECOMBINASE"/>
    <property type="match status" value="1"/>
</dbReference>
<comment type="subunit">
    <text evidence="11">Forms a cyclic heterotetrameric complex composed of two molecules of XerC and two molecules of XerD.</text>
</comment>
<reference evidence="14" key="1">
    <citation type="submission" date="2022-10" db="EMBL/GenBank/DDBJ databases">
        <title>Catenovulum adriacola sp. nov. isolated in the Harbour of Susak.</title>
        <authorList>
            <person name="Schoch T."/>
            <person name="Reich S.J."/>
            <person name="Stoeferle S."/>
            <person name="Flaiz M."/>
            <person name="Kazda M."/>
            <person name="Riedel C.U."/>
            <person name="Duerre P."/>
        </authorList>
    </citation>
    <scope>NUCLEOTIDE SEQUENCE</scope>
    <source>
        <strain evidence="14">TS8</strain>
    </source>
</reference>
<dbReference type="Pfam" id="PF02899">
    <property type="entry name" value="Phage_int_SAM_1"/>
    <property type="match status" value="1"/>
</dbReference>
<evidence type="ECO:0000256" key="10">
    <source>
        <dbReference type="ARBA" id="ARBA00023306"/>
    </source>
</evidence>
<evidence type="ECO:0000256" key="8">
    <source>
        <dbReference type="ARBA" id="ARBA00023125"/>
    </source>
</evidence>
<dbReference type="Gene3D" id="1.10.150.130">
    <property type="match status" value="1"/>
</dbReference>
<proteinExistence type="inferred from homology"/>
<feature type="active site" evidence="11">
    <location>
        <position position="157"/>
    </location>
</feature>
<dbReference type="SUPFAM" id="SSF56349">
    <property type="entry name" value="DNA breaking-rejoining enzymes"/>
    <property type="match status" value="1"/>
</dbReference>
<evidence type="ECO:0000259" key="13">
    <source>
        <dbReference type="PROSITE" id="PS51900"/>
    </source>
</evidence>
<dbReference type="Gene3D" id="1.10.443.10">
    <property type="entry name" value="Intergrase catalytic core"/>
    <property type="match status" value="1"/>
</dbReference>
<dbReference type="InterPro" id="IPR050090">
    <property type="entry name" value="Tyrosine_recombinase_XerCD"/>
</dbReference>
<accession>A0ABY7AHK1</accession>
<keyword evidence="6 11" id="KW-0159">Chromosome partition</keyword>
<feature type="active site" evidence="11">
    <location>
        <position position="181"/>
    </location>
</feature>
<evidence type="ECO:0000313" key="14">
    <source>
        <dbReference type="EMBL" id="WAJ68984.1"/>
    </source>
</evidence>
<dbReference type="InterPro" id="IPR004107">
    <property type="entry name" value="Integrase_SAM-like_N"/>
</dbReference>
<dbReference type="CDD" id="cd00798">
    <property type="entry name" value="INT_XerDC_C"/>
    <property type="match status" value="1"/>
</dbReference>
<dbReference type="HAMAP" id="MF_01807">
    <property type="entry name" value="Recomb_XerD"/>
    <property type="match status" value="1"/>
</dbReference>
<feature type="active site" description="O-(3'-phospho-DNA)-tyrosine intermediate" evidence="11">
    <location>
        <position position="286"/>
    </location>
</feature>
<dbReference type="PANTHER" id="PTHR30349:SF90">
    <property type="entry name" value="TYROSINE RECOMBINASE XERD"/>
    <property type="match status" value="1"/>
</dbReference>
<dbReference type="Proteomes" id="UP001163726">
    <property type="component" value="Chromosome"/>
</dbReference>
<comment type="similarity">
    <text evidence="2 11">Belongs to the 'phage' integrase family. XerD subfamily.</text>
</comment>
<evidence type="ECO:0000256" key="5">
    <source>
        <dbReference type="ARBA" id="ARBA00022618"/>
    </source>
</evidence>
<dbReference type="InterPro" id="IPR002104">
    <property type="entry name" value="Integrase_catalytic"/>
</dbReference>
<feature type="domain" description="Tyr recombinase" evidence="12">
    <location>
        <begin position="117"/>
        <end position="299"/>
    </location>
</feature>
<protein>
    <recommendedName>
        <fullName evidence="3 11">Tyrosine recombinase XerD</fullName>
    </recommendedName>
</protein>
<dbReference type="PROSITE" id="PS51900">
    <property type="entry name" value="CB"/>
    <property type="match status" value="1"/>
</dbReference>
<dbReference type="InterPro" id="IPR011010">
    <property type="entry name" value="DNA_brk_join_enz"/>
</dbReference>